<name>A0ABT2AFL5_9BURK</name>
<organism evidence="2 3">
    <name type="scientific">Massilia agri</name>
    <dbReference type="NCBI Taxonomy" id="1886785"/>
    <lineage>
        <taxon>Bacteria</taxon>
        <taxon>Pseudomonadati</taxon>
        <taxon>Pseudomonadota</taxon>
        <taxon>Betaproteobacteria</taxon>
        <taxon>Burkholderiales</taxon>
        <taxon>Oxalobacteraceae</taxon>
        <taxon>Telluria group</taxon>
        <taxon>Massilia</taxon>
    </lineage>
</organism>
<feature type="signal peptide" evidence="1">
    <location>
        <begin position="1"/>
        <end position="22"/>
    </location>
</feature>
<evidence type="ECO:0008006" key="4">
    <source>
        <dbReference type="Google" id="ProtNLM"/>
    </source>
</evidence>
<dbReference type="RefSeq" id="WP_258826109.1">
    <property type="nucleotide sequence ID" value="NZ_JANUHA010000001.1"/>
</dbReference>
<feature type="chain" id="PRO_5046900575" description="M28 family peptidase" evidence="1">
    <location>
        <begin position="23"/>
        <end position="239"/>
    </location>
</feature>
<comment type="caution">
    <text evidence="2">The sequence shown here is derived from an EMBL/GenBank/DDBJ whole genome shotgun (WGS) entry which is preliminary data.</text>
</comment>
<protein>
    <recommendedName>
        <fullName evidence="4">M28 family peptidase</fullName>
    </recommendedName>
</protein>
<sequence>MRKFARTHWKTLIVILVAIALATLTLETDSADRSPGTAARLQAHARVLAEGSGQAAVPHLAATLGAYGYRLRREGKEIEAALSNTATGRRPERMFIVGVRTGGDGSGAAALLELARLLKGMAPSRGTEIRLVFLEQGAGSFIAFAGSPSASARVRQALGAFTAQPDAPAQGLASPAHAMGLTLSGHAAGGYSSLMVTDTAFQRYPYHQTATREPDYEATARVVDALARTIRALAGAQRT</sequence>
<evidence type="ECO:0000313" key="3">
    <source>
        <dbReference type="Proteomes" id="UP001206572"/>
    </source>
</evidence>
<dbReference type="Proteomes" id="UP001206572">
    <property type="component" value="Unassembled WGS sequence"/>
</dbReference>
<accession>A0ABT2AFL5</accession>
<keyword evidence="3" id="KW-1185">Reference proteome</keyword>
<keyword evidence="1" id="KW-0732">Signal</keyword>
<dbReference type="EMBL" id="JANUHA010000001">
    <property type="protein sequence ID" value="MCS0595027.1"/>
    <property type="molecule type" value="Genomic_DNA"/>
</dbReference>
<reference evidence="2 3" key="1">
    <citation type="submission" date="2022-08" db="EMBL/GenBank/DDBJ databases">
        <title>Reclassification of Massilia species as members of the genera Telluria, Duganella, Pseudoduganella, Mokoshia gen. nov. and Zemynaea gen. nov. using orthogonal and non-orthogonal genome-based approaches.</title>
        <authorList>
            <person name="Bowman J.P."/>
        </authorList>
    </citation>
    <scope>NUCLEOTIDE SEQUENCE [LARGE SCALE GENOMIC DNA]</scope>
    <source>
        <strain evidence="2 3">JCM 31661</strain>
    </source>
</reference>
<proteinExistence type="predicted"/>
<evidence type="ECO:0000313" key="2">
    <source>
        <dbReference type="EMBL" id="MCS0595027.1"/>
    </source>
</evidence>
<gene>
    <name evidence="2" type="ORF">NX780_01550</name>
</gene>
<evidence type="ECO:0000256" key="1">
    <source>
        <dbReference type="SAM" id="SignalP"/>
    </source>
</evidence>